<dbReference type="Proteomes" id="UP000203074">
    <property type="component" value="Segment"/>
</dbReference>
<evidence type="ECO:0000313" key="1">
    <source>
        <dbReference type="EMBL" id="AGH56778.1"/>
    </source>
</evidence>
<reference evidence="2 3" key="2">
    <citation type="journal article" date="2013" name="Proc. Natl. Acad. Sci. U.S.A.">
        <title>Twelve previously unknown phage genera are ubiquitous in global oceans.</title>
        <authorList>
            <person name="Holmfeldt K."/>
            <person name="Solonenko N."/>
            <person name="Shah M."/>
            <person name="Corrier K."/>
            <person name="Riemann L."/>
            <person name="Verberkmoes N.C."/>
            <person name="Sullivan M.B."/>
        </authorList>
    </citation>
    <scope>NUCLEOTIDE SEQUENCE [LARGE SCALE GENOMIC DNA]</scope>
    <source>
        <strain evidence="2">PhiST</strain>
    </source>
</reference>
<reference evidence="3" key="3">
    <citation type="submission" date="2013-03" db="EMBL/GenBank/DDBJ databases">
        <title>The Cellulophaga phages: a novel, diverse, and globally ubiquitous model system.</title>
        <authorList>
            <person name="Holmfeldt K."/>
            <person name="Solonenko N."/>
            <person name="Shah M."/>
            <person name="Corrier K."/>
            <person name="Riemann L."/>
            <person name="VerBerkmoes N.C."/>
            <person name="Sullivan M.B."/>
        </authorList>
    </citation>
    <scope>NUCLEOTIDE SEQUENCE [LARGE SCALE GENOMIC DNA]</scope>
</reference>
<dbReference type="RefSeq" id="YP_007673461.1">
    <property type="nucleotide sequence ID" value="NC_020842.1"/>
</dbReference>
<dbReference type="EMBL" id="HQ634192">
    <property type="protein sequence ID" value="AGH56778.1"/>
    <property type="molecule type" value="Genomic_DNA"/>
</dbReference>
<accession>M4SLB4</accession>
<evidence type="ECO:0000313" key="2">
    <source>
        <dbReference type="EMBL" id="AGO47166.1"/>
    </source>
</evidence>
<evidence type="ECO:0000313" key="4">
    <source>
        <dbReference type="Proteomes" id="UP000203074"/>
    </source>
</evidence>
<dbReference type="EMBL" id="KC821604">
    <property type="protein sequence ID" value="AGO47166.1"/>
    <property type="molecule type" value="Genomic_DNA"/>
</dbReference>
<proteinExistence type="predicted"/>
<evidence type="ECO:0000313" key="3">
    <source>
        <dbReference type="Proteomes" id="UP000014729"/>
    </source>
</evidence>
<keyword evidence="4" id="KW-1185">Reference proteome</keyword>
<sequence length="328" mass="36279">MAYNVGAKPVGILARALTSNIFVEKSLAFMNEGDKDGYNAYKHDIKNVLRAYSDNPASTVANTSQKQAFKRTLVIVESFETFDPAEYHSHWREFQPTGPFQWEGLPSEVQSTLEELFLGSSAEAVEDLLTNGDGTLLSGLILQLSNPAFTVLNGAEATPTQVVNNTAIAFRAHGGGTGDNLAVDFTVDNIFPKLELLIKKQTKAMRKRVGRKFMMSHGTADIIREAQRLKLNFKGVDVTEEGVMRYAGYDLIENPSFPDNTLVFCSMTGDMKTDAIQLGTSQSSDFNNVEVKRVSNFGRKWGMLLTFALDIFVVRPEEVAFYTTETIA</sequence>
<reference evidence="1 4" key="1">
    <citation type="submission" date="2010-11" db="EMBL/GenBank/DDBJ databases">
        <title>The Genome Sequence of Cellulophaga phage phiST.</title>
        <authorList>
            <consortium name="The Broad Institute Genome Sequencing Platform"/>
            <person name="Henn M.R."/>
            <person name="Reimann L."/>
            <person name="Holmfelt K."/>
            <person name="Levin J."/>
            <person name="Malboeuf C."/>
            <person name="Casali M."/>
            <person name="Russ C."/>
            <person name="Lennon N."/>
            <person name="Chapman S.B."/>
            <person name="Erlich R."/>
            <person name="Young S.K."/>
            <person name="Yandava C."/>
            <person name="Zeng Q."/>
            <person name="Alvarado L."/>
            <person name="Anderson S."/>
            <person name="Berlin A."/>
            <person name="Chen Z."/>
            <person name="Freedman E."/>
            <person name="Gellesch M."/>
            <person name="Goldberg J."/>
            <person name="Green L."/>
            <person name="Griggs A."/>
            <person name="Gujja S."/>
            <person name="Heilman E.R."/>
            <person name="Heiman D."/>
            <person name="Hollinger A."/>
            <person name="Howarth C."/>
            <person name="Larson L."/>
            <person name="Mehta T."/>
            <person name="Pearson M."/>
            <person name="Roberts A."/>
            <person name="Ryan E."/>
            <person name="Saif S."/>
            <person name="Shea T."/>
            <person name="Shenoy N."/>
            <person name="Sisk P."/>
            <person name="Stolte C."/>
            <person name="Sykes S."/>
            <person name="White J."/>
            <person name="Haas B."/>
            <person name="Nusbaum C."/>
            <person name="Birren B."/>
        </authorList>
    </citation>
    <scope>NUCLEOTIDE SEQUENCE [LARGE SCALE GENOMIC DNA]</scope>
    <source>
        <strain evidence="4">phiST</strain>
        <strain evidence="1">PhiST</strain>
    </source>
</reference>
<name>M4SLB4_9CAUD</name>
<dbReference type="Proteomes" id="UP000014729">
    <property type="component" value="Segment"/>
</dbReference>
<gene>
    <name evidence="1" type="ORF">CGPG_00080</name>
    <name evidence="2" type="ORF">PhiST_gp027</name>
</gene>
<dbReference type="GeneID" id="15009978"/>
<dbReference type="KEGG" id="vg:15009978"/>
<organism evidence="1 4">
    <name type="scientific">Cellulophaga phage phiST</name>
    <dbReference type="NCBI Taxonomy" id="756282"/>
    <lineage>
        <taxon>Viruses</taxon>
        <taxon>Duplodnaviria</taxon>
        <taxon>Heunggongvirae</taxon>
        <taxon>Uroviricota</taxon>
        <taxon>Caudoviricetes</taxon>
        <taxon>Cbastvirus</taxon>
        <taxon>Cbastvirus ST</taxon>
    </lineage>
</organism>
<protein>
    <submittedName>
        <fullName evidence="2">Structural protein</fullName>
    </submittedName>
</protein>